<feature type="signal peptide" evidence="2">
    <location>
        <begin position="1"/>
        <end position="24"/>
    </location>
</feature>
<protein>
    <recommendedName>
        <fullName evidence="4">RNA-binding protein FUS</fullName>
    </recommendedName>
</protein>
<dbReference type="EMBL" id="GBXI01007428">
    <property type="protein sequence ID" value="JAD06864.1"/>
    <property type="molecule type" value="Transcribed_RNA"/>
</dbReference>
<reference evidence="3" key="1">
    <citation type="submission" date="2014-11" db="EMBL/GenBank/DDBJ databases">
        <authorList>
            <person name="Geib S."/>
        </authorList>
    </citation>
    <scope>NUCLEOTIDE SEQUENCE</scope>
</reference>
<keyword evidence="2" id="KW-0732">Signal</keyword>
<gene>
    <name evidence="3" type="ORF">g.9985</name>
</gene>
<name>A0A0A1X6D9_ZEUCU</name>
<evidence type="ECO:0000256" key="1">
    <source>
        <dbReference type="SAM" id="MobiDB-lite"/>
    </source>
</evidence>
<dbReference type="AlphaFoldDB" id="A0A0A1X6D9"/>
<feature type="compositionally biased region" description="Basic and acidic residues" evidence="1">
    <location>
        <begin position="236"/>
        <end position="257"/>
    </location>
</feature>
<proteinExistence type="predicted"/>
<feature type="chain" id="PRO_5001994584" description="RNA-binding protein FUS" evidence="2">
    <location>
        <begin position="25"/>
        <end position="305"/>
    </location>
</feature>
<evidence type="ECO:0000313" key="3">
    <source>
        <dbReference type="EMBL" id="JAD06864.1"/>
    </source>
</evidence>
<feature type="compositionally biased region" description="Polar residues" evidence="1">
    <location>
        <begin position="258"/>
        <end position="276"/>
    </location>
</feature>
<feature type="region of interest" description="Disordered" evidence="1">
    <location>
        <begin position="216"/>
        <end position="305"/>
    </location>
</feature>
<evidence type="ECO:0008006" key="4">
    <source>
        <dbReference type="Google" id="ProtNLM"/>
    </source>
</evidence>
<feature type="region of interest" description="Disordered" evidence="1">
    <location>
        <begin position="159"/>
        <end position="198"/>
    </location>
</feature>
<sequence>MKQLNLVLWLALLLHQEWLTLTSAAQQQQTTSNAQSSVVQLYDSNRGENAAAAPAESVLGSIYRKSRQSRCVRCYEDRYGDDRSRYYGTSGYSSHSADNWYYPYDRYDDRYRSEDRYRTEDRYRPDYDRYSSSSSMASSYYRDRDDRLGSRTYDRYDTRGYDRYDRRGGYEQDRYGDYSRDRYYERPRGGASYDRDYYDRSTSSRYDYRNYRPYDETYSSAYGSRPPRPLGGSYLFDRDSNTVGDEKMADNAADKDTSGGNADGVSNISSSSMTGEQNRDMNNGGANGNDGGMANSMQTNVRDKQ</sequence>
<evidence type="ECO:0000256" key="2">
    <source>
        <dbReference type="SAM" id="SignalP"/>
    </source>
</evidence>
<organism evidence="3">
    <name type="scientific">Zeugodacus cucurbitae</name>
    <name type="common">Melon fruit fly</name>
    <name type="synonym">Bactrocera cucurbitae</name>
    <dbReference type="NCBI Taxonomy" id="28588"/>
    <lineage>
        <taxon>Eukaryota</taxon>
        <taxon>Metazoa</taxon>
        <taxon>Ecdysozoa</taxon>
        <taxon>Arthropoda</taxon>
        <taxon>Hexapoda</taxon>
        <taxon>Insecta</taxon>
        <taxon>Pterygota</taxon>
        <taxon>Neoptera</taxon>
        <taxon>Endopterygota</taxon>
        <taxon>Diptera</taxon>
        <taxon>Brachycera</taxon>
        <taxon>Muscomorpha</taxon>
        <taxon>Tephritoidea</taxon>
        <taxon>Tephritidae</taxon>
        <taxon>Zeugodacus</taxon>
        <taxon>Zeugodacus</taxon>
    </lineage>
</organism>
<accession>A0A0A1X6D9</accession>
<reference evidence="3" key="2">
    <citation type="journal article" date="2015" name="Gigascience">
        <title>Reconstructing a comprehensive transcriptome assembly of a white-pupal translocated strain of the pest fruit fly Bactrocera cucurbitae.</title>
        <authorList>
            <person name="Sim S.B."/>
            <person name="Calla B."/>
            <person name="Hall B."/>
            <person name="DeRego T."/>
            <person name="Geib S.M."/>
        </authorList>
    </citation>
    <scope>NUCLEOTIDE SEQUENCE</scope>
</reference>
<feature type="compositionally biased region" description="Polar residues" evidence="1">
    <location>
        <begin position="296"/>
        <end position="305"/>
    </location>
</feature>